<dbReference type="GO" id="GO:0000287">
    <property type="term" value="F:magnesium ion binding"/>
    <property type="evidence" value="ECO:0007669"/>
    <property type="project" value="InterPro"/>
</dbReference>
<evidence type="ECO:0000259" key="10">
    <source>
        <dbReference type="PROSITE" id="PS51483"/>
    </source>
</evidence>
<dbReference type="GO" id="GO:0003723">
    <property type="term" value="F:RNA binding"/>
    <property type="evidence" value="ECO:0007669"/>
    <property type="project" value="InterPro"/>
</dbReference>
<dbReference type="InterPro" id="IPR005147">
    <property type="entry name" value="tRNA_synthase_B5-dom"/>
</dbReference>
<dbReference type="SMART" id="SM00873">
    <property type="entry name" value="B3_4"/>
    <property type="match status" value="1"/>
</dbReference>
<dbReference type="EC" id="6.1.1.20" evidence="2"/>
<keyword evidence="3" id="KW-0436">Ligase</keyword>
<keyword evidence="4" id="KW-0479">Metal-binding</keyword>
<dbReference type="InterPro" id="IPR041616">
    <property type="entry name" value="PheRS_beta_core"/>
</dbReference>
<proteinExistence type="predicted"/>
<keyword evidence="5" id="KW-0547">Nucleotide-binding</keyword>
<dbReference type="SUPFAM" id="SSF56037">
    <property type="entry name" value="PheT/TilS domain"/>
    <property type="match status" value="1"/>
</dbReference>
<dbReference type="InterPro" id="IPR045864">
    <property type="entry name" value="aa-tRNA-synth_II/BPL/LPL"/>
</dbReference>
<evidence type="ECO:0000256" key="1">
    <source>
        <dbReference type="ARBA" id="ARBA00001946"/>
    </source>
</evidence>
<dbReference type="InterPro" id="IPR045060">
    <property type="entry name" value="Phe-tRNA-ligase_IIc_bsu"/>
</dbReference>
<gene>
    <name evidence="11" type="ORF">COT50_00455</name>
</gene>
<dbReference type="SUPFAM" id="SSF46955">
    <property type="entry name" value="Putative DNA-binding domain"/>
    <property type="match status" value="2"/>
</dbReference>
<dbReference type="SUPFAM" id="SSF55681">
    <property type="entry name" value="Class II aaRS and biotin synthetases"/>
    <property type="match status" value="1"/>
</dbReference>
<dbReference type="Gene3D" id="3.50.40.10">
    <property type="entry name" value="Phenylalanyl-trna Synthetase, Chain B, domain 3"/>
    <property type="match status" value="1"/>
</dbReference>
<keyword evidence="7" id="KW-0460">Magnesium</keyword>
<sequence length="655" mass="73876">MKIPLDWLKEYVHLDNLSPQEIGDAFTQIGLMTDKPFDGKVFDLEHRFDRSDWLSILGCARDLAAYLKVDLKLPPTYTEEGKKPQANQIVDIKVECPEVVNRFNTRVFRNIKVQASPTWLKNRLEAYGVPSINNIVDITNYVMVELGQPMHAQDLARFREREIVIRKAHNEEKLCTFLGNEVTLYPEAFVLTQNGVATVLGGIVGGKETGVNEKTTDIILDAGNYNQNVIRKVSRKLKIQNETVLRCDKFLHPDLTQYAIERATYLILELAGGQYYQNIDWNPKESKPKEMILRRSRVSKLAGFDVPNETIADILTRLEYQIVNADVESFKLVVPYFRTDIEVEDDIVSDILRINGYAKIPTAQIQNAPPKDITPEIYIFEETLRYAMVQLGAHEFITDPLVCLSDRQVSHNGNLAGNQIVLENSQNSQKSALRTSITDTLKEIIPNYTKNQINSGVLFEVGKIYSQKGDKKDYQTYTETRVLGCVVFDKGKSPKELHKITSSLLSTLLKNMGINDFSLKKLSGGAEATIYVGDRELGSCTYNSCTLYIQQLYAEQRHVDRILSDVQIPNFVETSFLVPKGFPVGGLMDVIKSTSSDVLKTNFLKKYGGKELGDNKESVSIETIFKPCITREDGMGTINTALAELKKLADISIRS</sequence>
<dbReference type="GO" id="GO:0009328">
    <property type="term" value="C:phenylalanine-tRNA ligase complex"/>
    <property type="evidence" value="ECO:0007669"/>
    <property type="project" value="TreeGrafter"/>
</dbReference>
<accession>A0A2H0XCP5</accession>
<dbReference type="InterPro" id="IPR005146">
    <property type="entry name" value="B3/B4_tRNA-bd"/>
</dbReference>
<dbReference type="Pfam" id="PF03484">
    <property type="entry name" value="B5"/>
    <property type="match status" value="1"/>
</dbReference>
<dbReference type="PANTHER" id="PTHR10947:SF0">
    <property type="entry name" value="PHENYLALANINE--TRNA LIGASE BETA SUBUNIT"/>
    <property type="match status" value="1"/>
</dbReference>
<evidence type="ECO:0000256" key="7">
    <source>
        <dbReference type="ARBA" id="ARBA00022842"/>
    </source>
</evidence>
<evidence type="ECO:0000256" key="8">
    <source>
        <dbReference type="ARBA" id="ARBA00022917"/>
    </source>
</evidence>
<protein>
    <recommendedName>
        <fullName evidence="2">phenylalanine--tRNA ligase</fullName>
        <ecNumber evidence="2">6.1.1.20</ecNumber>
    </recommendedName>
</protein>
<evidence type="ECO:0000313" key="12">
    <source>
        <dbReference type="Proteomes" id="UP000231252"/>
    </source>
</evidence>
<evidence type="ECO:0000256" key="9">
    <source>
        <dbReference type="ARBA" id="ARBA00023146"/>
    </source>
</evidence>
<dbReference type="Pfam" id="PF03483">
    <property type="entry name" value="B3_4"/>
    <property type="match status" value="1"/>
</dbReference>
<keyword evidence="8" id="KW-0648">Protein biosynthesis</keyword>
<evidence type="ECO:0000256" key="4">
    <source>
        <dbReference type="ARBA" id="ARBA00022723"/>
    </source>
</evidence>
<dbReference type="InterPro" id="IPR020825">
    <property type="entry name" value="Phe-tRNA_synthase-like_B3/B4"/>
</dbReference>
<dbReference type="AlphaFoldDB" id="A0A2H0XCP5"/>
<reference evidence="12" key="1">
    <citation type="submission" date="2017-09" db="EMBL/GenBank/DDBJ databases">
        <title>Depth-based differentiation of microbial function through sediment-hosted aquifers and enrichment of novel symbionts in the deep terrestrial subsurface.</title>
        <authorList>
            <person name="Probst A.J."/>
            <person name="Ladd B."/>
            <person name="Jarett J.K."/>
            <person name="Geller-Mcgrath D.E."/>
            <person name="Sieber C.M.K."/>
            <person name="Emerson J.B."/>
            <person name="Anantharaman K."/>
            <person name="Thomas B.C."/>
            <person name="Malmstrom R."/>
            <person name="Stieglmeier M."/>
            <person name="Klingl A."/>
            <person name="Woyke T."/>
            <person name="Ryan C.M."/>
            <person name="Banfield J.F."/>
        </authorList>
    </citation>
    <scope>NUCLEOTIDE SEQUENCE [LARGE SCALE GENOMIC DNA]</scope>
</reference>
<dbReference type="GO" id="GO:0005524">
    <property type="term" value="F:ATP binding"/>
    <property type="evidence" value="ECO:0007669"/>
    <property type="project" value="UniProtKB-KW"/>
</dbReference>
<comment type="cofactor">
    <cofactor evidence="1">
        <name>Mg(2+)</name>
        <dbReference type="ChEBI" id="CHEBI:18420"/>
    </cofactor>
</comment>
<evidence type="ECO:0000313" key="11">
    <source>
        <dbReference type="EMBL" id="PIS22714.1"/>
    </source>
</evidence>
<dbReference type="GO" id="GO:0006432">
    <property type="term" value="P:phenylalanyl-tRNA aminoacylation"/>
    <property type="evidence" value="ECO:0007669"/>
    <property type="project" value="InterPro"/>
</dbReference>
<keyword evidence="6" id="KW-0067">ATP-binding</keyword>
<evidence type="ECO:0000256" key="3">
    <source>
        <dbReference type="ARBA" id="ARBA00022598"/>
    </source>
</evidence>
<feature type="domain" description="B5" evidence="10">
    <location>
        <begin position="286"/>
        <end position="362"/>
    </location>
</feature>
<evidence type="ECO:0000256" key="6">
    <source>
        <dbReference type="ARBA" id="ARBA00022840"/>
    </source>
</evidence>
<dbReference type="Pfam" id="PF17759">
    <property type="entry name" value="tRNA_synthFbeta"/>
    <property type="match status" value="1"/>
</dbReference>
<dbReference type="Gene3D" id="3.30.930.10">
    <property type="entry name" value="Bira Bifunctional Protein, Domain 2"/>
    <property type="match status" value="1"/>
</dbReference>
<dbReference type="Gene3D" id="3.30.56.10">
    <property type="match status" value="2"/>
</dbReference>
<dbReference type="InterPro" id="IPR009061">
    <property type="entry name" value="DNA-bd_dom_put_sf"/>
</dbReference>
<dbReference type="Proteomes" id="UP000231252">
    <property type="component" value="Unassembled WGS sequence"/>
</dbReference>
<evidence type="ECO:0000256" key="5">
    <source>
        <dbReference type="ARBA" id="ARBA00022741"/>
    </source>
</evidence>
<dbReference type="GO" id="GO:0004826">
    <property type="term" value="F:phenylalanine-tRNA ligase activity"/>
    <property type="evidence" value="ECO:0007669"/>
    <property type="project" value="UniProtKB-EC"/>
</dbReference>
<dbReference type="PROSITE" id="PS51483">
    <property type="entry name" value="B5"/>
    <property type="match status" value="1"/>
</dbReference>
<evidence type="ECO:0000256" key="2">
    <source>
        <dbReference type="ARBA" id="ARBA00012814"/>
    </source>
</evidence>
<name>A0A2H0XCP5_UNCKA</name>
<organism evidence="11 12">
    <name type="scientific">candidate division WWE3 bacterium CG08_land_8_20_14_0_20_41_10</name>
    <dbReference type="NCBI Taxonomy" id="1975085"/>
    <lineage>
        <taxon>Bacteria</taxon>
        <taxon>Katanobacteria</taxon>
    </lineage>
</organism>
<dbReference type="EMBL" id="PEYU01000010">
    <property type="protein sequence ID" value="PIS22714.1"/>
    <property type="molecule type" value="Genomic_DNA"/>
</dbReference>
<comment type="caution">
    <text evidence="11">The sequence shown here is derived from an EMBL/GenBank/DDBJ whole genome shotgun (WGS) entry which is preliminary data.</text>
</comment>
<dbReference type="PANTHER" id="PTHR10947">
    <property type="entry name" value="PHENYLALANYL-TRNA SYNTHETASE BETA CHAIN AND LEUCINE-RICH REPEAT-CONTAINING PROTEIN 47"/>
    <property type="match status" value="1"/>
</dbReference>
<dbReference type="SMART" id="SM00874">
    <property type="entry name" value="B5"/>
    <property type="match status" value="1"/>
</dbReference>
<keyword evidence="9" id="KW-0030">Aminoacyl-tRNA synthetase</keyword>